<dbReference type="SUPFAM" id="SSF63829">
    <property type="entry name" value="Calcium-dependent phosphotriesterase"/>
    <property type="match status" value="1"/>
</dbReference>
<evidence type="ECO:0000313" key="3">
    <source>
        <dbReference type="RefSeq" id="XP_035824407.1"/>
    </source>
</evidence>
<dbReference type="RefSeq" id="XP_035824407.1">
    <property type="nucleotide sequence ID" value="XM_035968514.1"/>
</dbReference>
<dbReference type="GeneID" id="101862784"/>
<dbReference type="PANTHER" id="PTHR25462">
    <property type="entry name" value="BONUS, ISOFORM C-RELATED"/>
    <property type="match status" value="1"/>
</dbReference>
<dbReference type="InterPro" id="IPR011042">
    <property type="entry name" value="6-blade_b-propeller_TolB-like"/>
</dbReference>
<feature type="coiled-coil region" evidence="1">
    <location>
        <begin position="213"/>
        <end position="243"/>
    </location>
</feature>
<gene>
    <name evidence="3" type="primary">LOC101862784</name>
</gene>
<name>A0ABM1VPR5_APLCA</name>
<evidence type="ECO:0000256" key="1">
    <source>
        <dbReference type="SAM" id="Coils"/>
    </source>
</evidence>
<protein>
    <submittedName>
        <fullName evidence="3">Uncharacterized protein LOC101862784</fullName>
    </submittedName>
</protein>
<keyword evidence="2" id="KW-1185">Reference proteome</keyword>
<dbReference type="Proteomes" id="UP000694888">
    <property type="component" value="Unplaced"/>
</dbReference>
<dbReference type="InterPro" id="IPR047153">
    <property type="entry name" value="TRIM45/56/19-like"/>
</dbReference>
<keyword evidence="1" id="KW-0175">Coiled coil</keyword>
<accession>A0ABM1VPR5</accession>
<dbReference type="PANTHER" id="PTHR25462:SF296">
    <property type="entry name" value="MEIOTIC P26, ISOFORM F"/>
    <property type="match status" value="1"/>
</dbReference>
<proteinExistence type="predicted"/>
<organism evidence="2 3">
    <name type="scientific">Aplysia californica</name>
    <name type="common">California sea hare</name>
    <dbReference type="NCBI Taxonomy" id="6500"/>
    <lineage>
        <taxon>Eukaryota</taxon>
        <taxon>Metazoa</taxon>
        <taxon>Spiralia</taxon>
        <taxon>Lophotrochozoa</taxon>
        <taxon>Mollusca</taxon>
        <taxon>Gastropoda</taxon>
        <taxon>Heterobranchia</taxon>
        <taxon>Euthyneura</taxon>
        <taxon>Tectipleura</taxon>
        <taxon>Aplysiida</taxon>
        <taxon>Aplysioidea</taxon>
        <taxon>Aplysiidae</taxon>
        <taxon>Aplysia</taxon>
    </lineage>
</organism>
<reference evidence="3" key="1">
    <citation type="submission" date="2025-08" db="UniProtKB">
        <authorList>
            <consortium name="RefSeq"/>
        </authorList>
    </citation>
    <scope>IDENTIFICATION</scope>
</reference>
<sequence length="659" mass="73858">MECSYCHGPFNDPKVLCCSRLCKLCLRTHIETTVKDDFIACLVCYNKMKIPDPYRPRDEWADQYRSDIFLQRMIQAGKQVESKHNCFICESSRGGHSIVKIQSLNAKDIMTKRRLYCTIHQDRPLEVFCQTNQVTPKPASSSLSESSNVSVMSTPRAEAGQVVCHTCADESHRNCRTRPLNKVAKDINEKLNKVRSKIPAVIDIQEQKSTALKERKSRMVDSNEQKINEIENAFAKIQQAIDARKKHLLDSMREKSKRNGLQIETMADQSVSFLAAMKNVKTLLSWMEECGTDYDVATSDGLQIETMADQSVSFLAAMKNVKTLLSWMEECGTDYDVATSGDILIDQYNHLYRLCRDPEGHDLTPFRSSVNVEEGVVNTFVQMVEMIGSDASGHVIAFKTKQLSLRMPEDLEDPVIKDILLLEDGSLIATDNKNKCLKMASITDAGDPRVVKLALKTQPWGTTKLQVNVIAVTGHQCVYIITKTEDLHLQSTVRTRKDYWSVTALSPINLALTCKFPPTVDIVDITGRLLRSIEMNASGDPLFKVPQYISNLYDKLLVSDREGKALTCVDQHGKELFVFKGSAKEELEHPKGVCASKSGQVFLVENDDVWLVSAEGKMINKVITDVKGARAVTEENGTLCVSIEGKGVLFYKIIDMNSV</sequence>
<dbReference type="Gene3D" id="2.120.10.30">
    <property type="entry name" value="TolB, C-terminal domain"/>
    <property type="match status" value="1"/>
</dbReference>
<evidence type="ECO:0000313" key="2">
    <source>
        <dbReference type="Proteomes" id="UP000694888"/>
    </source>
</evidence>